<comment type="similarity">
    <text evidence="1 10">Belongs to the beta-class carbonic anhydrase family.</text>
</comment>
<dbReference type="STRING" id="1121001.SAMN02745857_03257"/>
<evidence type="ECO:0000313" key="11">
    <source>
        <dbReference type="EMBL" id="SMC28438.1"/>
    </source>
</evidence>
<dbReference type="PANTHER" id="PTHR11002:SF76">
    <property type="entry name" value="CARBONIC ANHYDRASE"/>
    <property type="match status" value="1"/>
</dbReference>
<feature type="binding site" evidence="9">
    <location>
        <position position="42"/>
    </location>
    <ligand>
        <name>Zn(2+)</name>
        <dbReference type="ChEBI" id="CHEBI:29105"/>
    </ligand>
</feature>
<evidence type="ECO:0000256" key="9">
    <source>
        <dbReference type="PIRSR" id="PIRSR601765-1"/>
    </source>
</evidence>
<feature type="binding site" evidence="9">
    <location>
        <position position="44"/>
    </location>
    <ligand>
        <name>Zn(2+)</name>
        <dbReference type="ChEBI" id="CHEBI:29105"/>
    </ligand>
</feature>
<dbReference type="FunFam" id="3.40.1050.10:FF:000003">
    <property type="entry name" value="Carbonic anhydrase"/>
    <property type="match status" value="1"/>
</dbReference>
<reference evidence="11 12" key="1">
    <citation type="submission" date="2017-04" db="EMBL/GenBank/DDBJ databases">
        <authorList>
            <person name="Afonso C.L."/>
            <person name="Miller P.J."/>
            <person name="Scott M.A."/>
            <person name="Spackman E."/>
            <person name="Goraichik I."/>
            <person name="Dimitrov K.M."/>
            <person name="Suarez D.L."/>
            <person name="Swayne D.E."/>
        </authorList>
    </citation>
    <scope>NUCLEOTIDE SEQUENCE [LARGE SCALE GENOMIC DNA]</scope>
    <source>
        <strain evidence="11 12">DSM 23236</strain>
    </source>
</reference>
<dbReference type="InterPro" id="IPR001765">
    <property type="entry name" value="Carbonic_anhydrase"/>
</dbReference>
<dbReference type="OrthoDB" id="9797527at2"/>
<evidence type="ECO:0000256" key="4">
    <source>
        <dbReference type="ARBA" id="ARBA00022723"/>
    </source>
</evidence>
<dbReference type="EMBL" id="FWXD01000022">
    <property type="protein sequence ID" value="SMC28438.1"/>
    <property type="molecule type" value="Genomic_DNA"/>
</dbReference>
<evidence type="ECO:0000256" key="10">
    <source>
        <dbReference type="RuleBase" id="RU003956"/>
    </source>
</evidence>
<accession>A0A1W1XY59</accession>
<dbReference type="GO" id="GO:0004089">
    <property type="term" value="F:carbonate dehydratase activity"/>
    <property type="evidence" value="ECO:0007669"/>
    <property type="project" value="UniProtKB-UniRule"/>
</dbReference>
<dbReference type="PROSITE" id="PS00705">
    <property type="entry name" value="PROK_CO2_ANHYDRASE_2"/>
    <property type="match status" value="1"/>
</dbReference>
<evidence type="ECO:0000256" key="6">
    <source>
        <dbReference type="ARBA" id="ARBA00023239"/>
    </source>
</evidence>
<feature type="binding site" evidence="9">
    <location>
        <position position="106"/>
    </location>
    <ligand>
        <name>Zn(2+)</name>
        <dbReference type="ChEBI" id="CHEBI:29105"/>
    </ligand>
</feature>
<dbReference type="EC" id="4.2.1.1" evidence="2 10"/>
<dbReference type="PANTHER" id="PTHR11002">
    <property type="entry name" value="CARBONIC ANHYDRASE"/>
    <property type="match status" value="1"/>
</dbReference>
<proteinExistence type="inferred from homology"/>
<dbReference type="Gene3D" id="3.40.1050.10">
    <property type="entry name" value="Carbonic anhydrase"/>
    <property type="match status" value="1"/>
</dbReference>
<protein>
    <recommendedName>
        <fullName evidence="3 10">Carbonic anhydrase</fullName>
        <ecNumber evidence="2 10">4.2.1.1</ecNumber>
    </recommendedName>
    <alternativeName>
        <fullName evidence="7 10">Carbonate dehydratase</fullName>
    </alternativeName>
</protein>
<keyword evidence="4 9" id="KW-0479">Metal-binding</keyword>
<feature type="binding site" evidence="9">
    <location>
        <position position="103"/>
    </location>
    <ligand>
        <name>Zn(2+)</name>
        <dbReference type="ChEBI" id="CHEBI:29105"/>
    </ligand>
</feature>
<comment type="catalytic activity">
    <reaction evidence="8 10">
        <text>hydrogencarbonate + H(+) = CO2 + H2O</text>
        <dbReference type="Rhea" id="RHEA:10748"/>
        <dbReference type="ChEBI" id="CHEBI:15377"/>
        <dbReference type="ChEBI" id="CHEBI:15378"/>
        <dbReference type="ChEBI" id="CHEBI:16526"/>
        <dbReference type="ChEBI" id="CHEBI:17544"/>
        <dbReference type="EC" id="4.2.1.1"/>
    </reaction>
</comment>
<dbReference type="InterPro" id="IPR015892">
    <property type="entry name" value="Carbonic_anhydrase_CS"/>
</dbReference>
<dbReference type="GO" id="GO:0008270">
    <property type="term" value="F:zinc ion binding"/>
    <property type="evidence" value="ECO:0007669"/>
    <property type="project" value="UniProtKB-UniRule"/>
</dbReference>
<dbReference type="Pfam" id="PF00484">
    <property type="entry name" value="Pro_CA"/>
    <property type="match status" value="1"/>
</dbReference>
<evidence type="ECO:0000256" key="7">
    <source>
        <dbReference type="ARBA" id="ARBA00031969"/>
    </source>
</evidence>
<dbReference type="Proteomes" id="UP000192761">
    <property type="component" value="Unassembled WGS sequence"/>
</dbReference>
<evidence type="ECO:0000256" key="1">
    <source>
        <dbReference type="ARBA" id="ARBA00006217"/>
    </source>
</evidence>
<name>A0A1W1XY59_9NEIS</name>
<comment type="cofactor">
    <cofactor evidence="9">
        <name>Zn(2+)</name>
        <dbReference type="ChEBI" id="CHEBI:29105"/>
    </cofactor>
    <text evidence="9">Binds 1 zinc ion per subunit.</text>
</comment>
<dbReference type="SMART" id="SM00947">
    <property type="entry name" value="Pro_CA"/>
    <property type="match status" value="1"/>
</dbReference>
<dbReference type="CDD" id="cd00884">
    <property type="entry name" value="beta_CA_cladeB"/>
    <property type="match status" value="1"/>
</dbReference>
<evidence type="ECO:0000256" key="5">
    <source>
        <dbReference type="ARBA" id="ARBA00022833"/>
    </source>
</evidence>
<dbReference type="AlphaFoldDB" id="A0A1W1XY59"/>
<evidence type="ECO:0000313" key="12">
    <source>
        <dbReference type="Proteomes" id="UP000192761"/>
    </source>
</evidence>
<keyword evidence="6 10" id="KW-0456">Lyase</keyword>
<keyword evidence="5 9" id="KW-0862">Zinc</keyword>
<dbReference type="GO" id="GO:0015976">
    <property type="term" value="P:carbon utilization"/>
    <property type="evidence" value="ECO:0007669"/>
    <property type="project" value="InterPro"/>
</dbReference>
<organism evidence="11 12">
    <name type="scientific">Andreprevotia lacus DSM 23236</name>
    <dbReference type="NCBI Taxonomy" id="1121001"/>
    <lineage>
        <taxon>Bacteria</taxon>
        <taxon>Pseudomonadati</taxon>
        <taxon>Pseudomonadota</taxon>
        <taxon>Betaproteobacteria</taxon>
        <taxon>Neisseriales</taxon>
        <taxon>Chitinibacteraceae</taxon>
        <taxon>Andreprevotia</taxon>
    </lineage>
</organism>
<keyword evidence="12" id="KW-1185">Reference proteome</keyword>
<comment type="function">
    <text evidence="10">Reversible hydration of carbon dioxide.</text>
</comment>
<evidence type="ECO:0000256" key="8">
    <source>
        <dbReference type="ARBA" id="ARBA00048348"/>
    </source>
</evidence>
<dbReference type="SUPFAM" id="SSF53056">
    <property type="entry name" value="beta-carbonic anhydrase, cab"/>
    <property type="match status" value="1"/>
</dbReference>
<dbReference type="InterPro" id="IPR045066">
    <property type="entry name" value="Beta_CA_cladeB"/>
</dbReference>
<gene>
    <name evidence="11" type="ORF">SAMN02745857_03257</name>
</gene>
<dbReference type="RefSeq" id="WP_084092171.1">
    <property type="nucleotide sequence ID" value="NZ_FWXD01000022.1"/>
</dbReference>
<sequence>MHDLQRFIDGFQRFQQQYFGHDRALYSDLLQGQRPSTLLIGCCDSRVDPALLLGCDPGDIFTVRNVANLVPPFDPAQHIAGVTSAVQFAVAQLGVARVIVLGHAQCGGIRALLEERLSGSDETDFITRWMQIVAPARDEIERRMPEADAGERRRACEMAAILVSLRNLETFPWVQRRVAEGVLTLHGWYFDLEAGTLLAYSPRADGFLPLVASRDMEQE</sequence>
<evidence type="ECO:0000256" key="2">
    <source>
        <dbReference type="ARBA" id="ARBA00012925"/>
    </source>
</evidence>
<dbReference type="InterPro" id="IPR036874">
    <property type="entry name" value="Carbonic_anhydrase_sf"/>
</dbReference>
<evidence type="ECO:0000256" key="3">
    <source>
        <dbReference type="ARBA" id="ARBA00014628"/>
    </source>
</evidence>